<dbReference type="Pfam" id="PF00651">
    <property type="entry name" value="BTB"/>
    <property type="match status" value="1"/>
</dbReference>
<comment type="caution">
    <text evidence="5">The sequence shown here is derived from an EMBL/GenBank/DDBJ whole genome shotgun (WGS) entry which is preliminary data.</text>
</comment>
<keyword evidence="6" id="KW-1185">Reference proteome</keyword>
<reference evidence="5 6" key="1">
    <citation type="journal article" date="2022" name="Cell">
        <title>Repeat-based holocentromeres influence genome architecture and karyotype evolution.</title>
        <authorList>
            <person name="Hofstatter P.G."/>
            <person name="Thangavel G."/>
            <person name="Lux T."/>
            <person name="Neumann P."/>
            <person name="Vondrak T."/>
            <person name="Novak P."/>
            <person name="Zhang M."/>
            <person name="Costa L."/>
            <person name="Castellani M."/>
            <person name="Scott A."/>
            <person name="Toegelov H."/>
            <person name="Fuchs J."/>
            <person name="Mata-Sucre Y."/>
            <person name="Dias Y."/>
            <person name="Vanzela A.L.L."/>
            <person name="Huettel B."/>
            <person name="Almeida C.C.S."/>
            <person name="Simkova H."/>
            <person name="Souza G."/>
            <person name="Pedrosa-Harand A."/>
            <person name="Macas J."/>
            <person name="Mayer K.F.X."/>
            <person name="Houben A."/>
            <person name="Marques A."/>
        </authorList>
    </citation>
    <scope>NUCLEOTIDE SEQUENCE [LARGE SCALE GENOMIC DNA]</scope>
    <source>
        <strain evidence="5">RhyTen1mFocal</strain>
    </source>
</reference>
<accession>A0AAD5WDQ3</accession>
<evidence type="ECO:0000259" key="3">
    <source>
        <dbReference type="PROSITE" id="PS50097"/>
    </source>
</evidence>
<dbReference type="PANTHER" id="PTHR26379">
    <property type="entry name" value="BTB/POZ AND MATH DOMAIN-CONTAINING PROTEIN 1"/>
    <property type="match status" value="1"/>
</dbReference>
<dbReference type="SUPFAM" id="SSF49599">
    <property type="entry name" value="TRAF domain-like"/>
    <property type="match status" value="1"/>
</dbReference>
<evidence type="ECO:0000313" key="6">
    <source>
        <dbReference type="Proteomes" id="UP001210211"/>
    </source>
</evidence>
<dbReference type="Proteomes" id="UP001210211">
    <property type="component" value="Unassembled WGS sequence"/>
</dbReference>
<dbReference type="Gene3D" id="1.25.40.420">
    <property type="match status" value="1"/>
</dbReference>
<dbReference type="InterPro" id="IPR000210">
    <property type="entry name" value="BTB/POZ_dom"/>
</dbReference>
<evidence type="ECO:0000313" key="5">
    <source>
        <dbReference type="EMBL" id="KAJ3685903.1"/>
    </source>
</evidence>
<dbReference type="Pfam" id="PF22486">
    <property type="entry name" value="MATH_2"/>
    <property type="match status" value="1"/>
</dbReference>
<dbReference type="Pfam" id="PF24570">
    <property type="entry name" value="BACK_BPM_SPOP"/>
    <property type="match status" value="1"/>
</dbReference>
<dbReference type="InterPro" id="IPR045005">
    <property type="entry name" value="BPM1-6"/>
</dbReference>
<comment type="pathway">
    <text evidence="1">Protein modification; protein ubiquitination.</text>
</comment>
<dbReference type="InterPro" id="IPR002083">
    <property type="entry name" value="MATH/TRAF_dom"/>
</dbReference>
<dbReference type="PROSITE" id="PS50144">
    <property type="entry name" value="MATH"/>
    <property type="match status" value="1"/>
</dbReference>
<comment type="similarity">
    <text evidence="2">Belongs to the Tdpoz family.</text>
</comment>
<dbReference type="InterPro" id="IPR056423">
    <property type="entry name" value="BACK_BPM_SPOP"/>
</dbReference>
<dbReference type="CDD" id="cd00121">
    <property type="entry name" value="MATH"/>
    <property type="match status" value="1"/>
</dbReference>
<proteinExistence type="inferred from homology"/>
<dbReference type="PANTHER" id="PTHR26379:SF187">
    <property type="entry name" value="OS07G0655300 PROTEIN"/>
    <property type="match status" value="1"/>
</dbReference>
<organism evidence="5 6">
    <name type="scientific">Rhynchospora tenuis</name>
    <dbReference type="NCBI Taxonomy" id="198213"/>
    <lineage>
        <taxon>Eukaryota</taxon>
        <taxon>Viridiplantae</taxon>
        <taxon>Streptophyta</taxon>
        <taxon>Embryophyta</taxon>
        <taxon>Tracheophyta</taxon>
        <taxon>Spermatophyta</taxon>
        <taxon>Magnoliopsida</taxon>
        <taxon>Liliopsida</taxon>
        <taxon>Poales</taxon>
        <taxon>Cyperaceae</taxon>
        <taxon>Cyperoideae</taxon>
        <taxon>Rhynchosporeae</taxon>
        <taxon>Rhynchospora</taxon>
    </lineage>
</organism>
<evidence type="ECO:0008006" key="7">
    <source>
        <dbReference type="Google" id="ProtNLM"/>
    </source>
</evidence>
<dbReference type="InterPro" id="IPR011333">
    <property type="entry name" value="SKP1/BTB/POZ_sf"/>
</dbReference>
<dbReference type="SMART" id="SM00225">
    <property type="entry name" value="BTB"/>
    <property type="match status" value="1"/>
</dbReference>
<feature type="domain" description="MATH" evidence="4">
    <location>
        <begin position="19"/>
        <end position="153"/>
    </location>
</feature>
<sequence>MASGTFDGADIINMTKLVSGSYLFRVNYQQLLGIDGNAYTNIASPVFTIGGHDWLIRLYPKERDSAANLFLGLYLELQGESRDVKVILDLGLFNKAGEPYFEDRTKEHHSRWFRIASIFKQSGTRRGRYQFVEITKLGENYLMDGCITVVCSVIVLSADCAGAWKQRYGTVPPWSLPQHIGQLLESKERVDVNFEVGGKTFGAHKLILAARSPVFEAQLFGSLNDKGTESIVVDEIEPWVFRALLHFIYTDSLPHDINQEDCKMSSILIMQHLLVAADRYAMDKLKSICEEMLSESITDETVATTLALAEQHNCPQLRALCLNYAANPKNLVQIALSDGFAHLLLSCPEVVKELKKKLKT</sequence>
<dbReference type="EMBL" id="JAMRDG010000002">
    <property type="protein sequence ID" value="KAJ3685903.1"/>
    <property type="molecule type" value="Genomic_DNA"/>
</dbReference>
<dbReference type="Gene3D" id="2.60.210.10">
    <property type="entry name" value="Apoptosis, Tumor Necrosis Factor Receptor Associated Protein 2, Chain A"/>
    <property type="match status" value="1"/>
</dbReference>
<dbReference type="AlphaFoldDB" id="A0AAD5WDQ3"/>
<evidence type="ECO:0000256" key="2">
    <source>
        <dbReference type="ARBA" id="ARBA00010846"/>
    </source>
</evidence>
<evidence type="ECO:0000259" key="4">
    <source>
        <dbReference type="PROSITE" id="PS50144"/>
    </source>
</evidence>
<dbReference type="GO" id="GO:0016567">
    <property type="term" value="P:protein ubiquitination"/>
    <property type="evidence" value="ECO:0007669"/>
    <property type="project" value="InterPro"/>
</dbReference>
<dbReference type="CDD" id="cd18280">
    <property type="entry name" value="BTB_POZ_BPM_plant"/>
    <property type="match status" value="1"/>
</dbReference>
<dbReference type="Gene3D" id="3.30.710.10">
    <property type="entry name" value="Potassium Channel Kv1.1, Chain A"/>
    <property type="match status" value="1"/>
</dbReference>
<protein>
    <recommendedName>
        <fullName evidence="7">BTB domain-containing protein</fullName>
    </recommendedName>
</protein>
<dbReference type="InterPro" id="IPR008974">
    <property type="entry name" value="TRAF-like"/>
</dbReference>
<evidence type="ECO:0000256" key="1">
    <source>
        <dbReference type="ARBA" id="ARBA00004906"/>
    </source>
</evidence>
<dbReference type="SUPFAM" id="SSF54695">
    <property type="entry name" value="POZ domain"/>
    <property type="match status" value="1"/>
</dbReference>
<gene>
    <name evidence="5" type="ORF">LUZ61_015067</name>
</gene>
<feature type="domain" description="BTB" evidence="3">
    <location>
        <begin position="190"/>
        <end position="257"/>
    </location>
</feature>
<name>A0AAD5WDQ3_9POAL</name>
<dbReference type="PROSITE" id="PS50097">
    <property type="entry name" value="BTB"/>
    <property type="match status" value="1"/>
</dbReference>